<keyword evidence="3 6" id="KW-0694">RNA-binding</keyword>
<evidence type="ECO:0000256" key="5">
    <source>
        <dbReference type="ARBA" id="ARBA00023163"/>
    </source>
</evidence>
<reference evidence="8 9" key="1">
    <citation type="submission" date="2016-07" db="EMBL/GenBank/DDBJ databases">
        <title>Caryophanon latum genome sequencing.</title>
        <authorList>
            <person name="Verma A."/>
            <person name="Pal Y."/>
            <person name="Krishnamurthi S."/>
        </authorList>
    </citation>
    <scope>NUCLEOTIDE SEQUENCE [LARGE SCALE GENOMIC DNA]</scope>
    <source>
        <strain evidence="8 9">DSM 14151</strain>
    </source>
</reference>
<comment type="caution">
    <text evidence="8">The sequence shown here is derived from an EMBL/GenBank/DDBJ whole genome shotgun (WGS) entry which is preliminary data.</text>
</comment>
<feature type="domain" description="NusB/RsmB/TIM44" evidence="7">
    <location>
        <begin position="4"/>
        <end position="132"/>
    </location>
</feature>
<keyword evidence="5 6" id="KW-0804">Transcription</keyword>
<dbReference type="HAMAP" id="MF_00073">
    <property type="entry name" value="NusB"/>
    <property type="match status" value="1"/>
</dbReference>
<keyword evidence="4 6" id="KW-0805">Transcription regulation</keyword>
<organism evidence="8 9">
    <name type="scientific">Caryophanon latum</name>
    <dbReference type="NCBI Taxonomy" id="33977"/>
    <lineage>
        <taxon>Bacteria</taxon>
        <taxon>Bacillati</taxon>
        <taxon>Bacillota</taxon>
        <taxon>Bacilli</taxon>
        <taxon>Bacillales</taxon>
        <taxon>Caryophanaceae</taxon>
        <taxon>Caryophanon</taxon>
    </lineage>
</organism>
<dbReference type="NCBIfam" id="NF001223">
    <property type="entry name" value="PRK00202.1-1"/>
    <property type="match status" value="1"/>
</dbReference>
<dbReference type="Pfam" id="PF01029">
    <property type="entry name" value="NusB"/>
    <property type="match status" value="1"/>
</dbReference>
<proteinExistence type="inferred from homology"/>
<comment type="similarity">
    <text evidence="1 6">Belongs to the NusB family.</text>
</comment>
<dbReference type="GO" id="GO:0006353">
    <property type="term" value="P:DNA-templated transcription termination"/>
    <property type="evidence" value="ECO:0007669"/>
    <property type="project" value="UniProtKB-UniRule"/>
</dbReference>
<gene>
    <name evidence="6" type="primary">nusB</name>
    <name evidence="8" type="ORF">A6K76_15115</name>
</gene>
<dbReference type="InterPro" id="IPR011605">
    <property type="entry name" value="NusB_fam"/>
</dbReference>
<dbReference type="RefSeq" id="WP_066466295.1">
    <property type="nucleotide sequence ID" value="NZ_MATO01000066.1"/>
</dbReference>
<dbReference type="Gene3D" id="1.10.940.10">
    <property type="entry name" value="NusB-like"/>
    <property type="match status" value="1"/>
</dbReference>
<evidence type="ECO:0000313" key="8">
    <source>
        <dbReference type="EMBL" id="OCS85477.1"/>
    </source>
</evidence>
<dbReference type="GO" id="GO:0031564">
    <property type="term" value="P:transcription antitermination"/>
    <property type="evidence" value="ECO:0007669"/>
    <property type="project" value="UniProtKB-KW"/>
</dbReference>
<name>A0A1C0YE67_9BACL</name>
<dbReference type="AlphaFoldDB" id="A0A1C0YE67"/>
<evidence type="ECO:0000256" key="2">
    <source>
        <dbReference type="ARBA" id="ARBA00022814"/>
    </source>
</evidence>
<evidence type="ECO:0000256" key="4">
    <source>
        <dbReference type="ARBA" id="ARBA00023015"/>
    </source>
</evidence>
<dbReference type="Proteomes" id="UP000093482">
    <property type="component" value="Unassembled WGS sequence"/>
</dbReference>
<keyword evidence="9" id="KW-1185">Reference proteome</keyword>
<dbReference type="NCBIfam" id="TIGR01951">
    <property type="entry name" value="nusB"/>
    <property type="match status" value="1"/>
</dbReference>
<dbReference type="PANTHER" id="PTHR11078:SF3">
    <property type="entry name" value="ANTITERMINATION NUSB DOMAIN-CONTAINING PROTEIN"/>
    <property type="match status" value="1"/>
</dbReference>
<dbReference type="OrthoDB" id="9811381at2"/>
<dbReference type="GO" id="GO:0005829">
    <property type="term" value="C:cytosol"/>
    <property type="evidence" value="ECO:0007669"/>
    <property type="project" value="TreeGrafter"/>
</dbReference>
<dbReference type="InterPro" id="IPR006027">
    <property type="entry name" value="NusB_RsmB_TIM44"/>
</dbReference>
<dbReference type="InterPro" id="IPR035926">
    <property type="entry name" value="NusB-like_sf"/>
</dbReference>
<dbReference type="SUPFAM" id="SSF48013">
    <property type="entry name" value="NusB-like"/>
    <property type="match status" value="1"/>
</dbReference>
<dbReference type="PANTHER" id="PTHR11078">
    <property type="entry name" value="N UTILIZATION SUBSTANCE PROTEIN B-RELATED"/>
    <property type="match status" value="1"/>
</dbReference>
<protein>
    <recommendedName>
        <fullName evidence="6">Transcription antitermination protein NusB</fullName>
    </recommendedName>
    <alternativeName>
        <fullName evidence="6">Antitermination factor NusB</fullName>
    </alternativeName>
</protein>
<accession>A0A1C0YE67</accession>
<evidence type="ECO:0000256" key="6">
    <source>
        <dbReference type="HAMAP-Rule" id="MF_00073"/>
    </source>
</evidence>
<keyword evidence="2 6" id="KW-0889">Transcription antitermination</keyword>
<evidence type="ECO:0000313" key="9">
    <source>
        <dbReference type="Proteomes" id="UP000093482"/>
    </source>
</evidence>
<evidence type="ECO:0000256" key="1">
    <source>
        <dbReference type="ARBA" id="ARBA00005952"/>
    </source>
</evidence>
<dbReference type="CDD" id="cd00619">
    <property type="entry name" value="Terminator_NusB"/>
    <property type="match status" value="1"/>
</dbReference>
<sequence length="135" mass="15459">MKRHEARQKALQALFQLDNTELLLEEAMNHALERSFEEAAQPAYDAFFEQLVRGTTEHKETIDEQLSAKLENWSLSRLPKIERTVLRMAVYELQFSNDAPDGVVVNEAIELAKTFGDEKSSKFVNGVLSKFIETK</sequence>
<evidence type="ECO:0000259" key="7">
    <source>
        <dbReference type="Pfam" id="PF01029"/>
    </source>
</evidence>
<dbReference type="GO" id="GO:0003723">
    <property type="term" value="F:RNA binding"/>
    <property type="evidence" value="ECO:0007669"/>
    <property type="project" value="UniProtKB-UniRule"/>
</dbReference>
<evidence type="ECO:0000256" key="3">
    <source>
        <dbReference type="ARBA" id="ARBA00022884"/>
    </source>
</evidence>
<comment type="function">
    <text evidence="6">Involved in transcription antitermination. Required for transcription of ribosomal RNA (rRNA) genes. Binds specifically to the boxA antiterminator sequence of the ribosomal RNA (rrn) operons.</text>
</comment>
<dbReference type="EMBL" id="MATO01000066">
    <property type="protein sequence ID" value="OCS85477.1"/>
    <property type="molecule type" value="Genomic_DNA"/>
</dbReference>